<reference evidence="2 3" key="1">
    <citation type="journal article" date="2019" name="Emerg. Microbes Infect.">
        <title>Comprehensive subspecies identification of 175 nontuberculous mycobacteria species based on 7547 genomic profiles.</title>
        <authorList>
            <person name="Matsumoto Y."/>
            <person name="Kinjo T."/>
            <person name="Motooka D."/>
            <person name="Nabeya D."/>
            <person name="Jung N."/>
            <person name="Uechi K."/>
            <person name="Horii T."/>
            <person name="Iida T."/>
            <person name="Fujita J."/>
            <person name="Nakamura S."/>
        </authorList>
    </citation>
    <scope>NUCLEOTIDE SEQUENCE [LARGE SCALE GENOMIC DNA]</scope>
    <source>
        <strain evidence="2 3">JCM 17423</strain>
    </source>
</reference>
<dbReference type="RefSeq" id="WP_134054473.1">
    <property type="nucleotide sequence ID" value="NZ_AP022586.1"/>
</dbReference>
<keyword evidence="1" id="KW-0812">Transmembrane</keyword>
<evidence type="ECO:0000256" key="1">
    <source>
        <dbReference type="SAM" id="Phobius"/>
    </source>
</evidence>
<gene>
    <name evidence="2" type="ORF">MLIT_32480</name>
</gene>
<protein>
    <recommendedName>
        <fullName evidence="4">UsfY protein</fullName>
    </recommendedName>
</protein>
<name>A0AAD1MVY0_9MYCO</name>
<feature type="transmembrane region" description="Helical" evidence="1">
    <location>
        <begin position="56"/>
        <end position="77"/>
    </location>
</feature>
<organism evidence="2 3">
    <name type="scientific">Mycolicibacterium litorale</name>
    <dbReference type="NCBI Taxonomy" id="758802"/>
    <lineage>
        <taxon>Bacteria</taxon>
        <taxon>Bacillati</taxon>
        <taxon>Actinomycetota</taxon>
        <taxon>Actinomycetes</taxon>
        <taxon>Mycobacteriales</taxon>
        <taxon>Mycobacteriaceae</taxon>
        <taxon>Mycolicibacterium</taxon>
    </lineage>
</organism>
<sequence length="102" mass="11020">MKGAYHDPVDHSRTYQPRAGESFIDTLWFPGLLLIALGVVGLAAIVAAAAYGESRLVLPLAIVTGAVVTAGGGLIALEHRRVLRIERLWQTEHSDTTHRHAV</sequence>
<dbReference type="AlphaFoldDB" id="A0AAD1MVY0"/>
<keyword evidence="3" id="KW-1185">Reference proteome</keyword>
<dbReference type="NCBIfam" id="NF041247">
    <property type="entry name" value="UsfY"/>
    <property type="match status" value="1"/>
</dbReference>
<accession>A0AAD1MVY0</accession>
<dbReference type="EMBL" id="AP022586">
    <property type="protein sequence ID" value="BBY17656.1"/>
    <property type="molecule type" value="Genomic_DNA"/>
</dbReference>
<evidence type="ECO:0000313" key="3">
    <source>
        <dbReference type="Proteomes" id="UP000466607"/>
    </source>
</evidence>
<keyword evidence="1" id="KW-0472">Membrane</keyword>
<evidence type="ECO:0008006" key="4">
    <source>
        <dbReference type="Google" id="ProtNLM"/>
    </source>
</evidence>
<dbReference type="Proteomes" id="UP000466607">
    <property type="component" value="Chromosome"/>
</dbReference>
<feature type="transmembrane region" description="Helical" evidence="1">
    <location>
        <begin position="27"/>
        <end position="50"/>
    </location>
</feature>
<proteinExistence type="predicted"/>
<dbReference type="InterPro" id="IPR049606">
    <property type="entry name" value="UsfY-like"/>
</dbReference>
<keyword evidence="1" id="KW-1133">Transmembrane helix</keyword>
<evidence type="ECO:0000313" key="2">
    <source>
        <dbReference type="EMBL" id="BBY17656.1"/>
    </source>
</evidence>